<dbReference type="GO" id="GO:0047262">
    <property type="term" value="F:polygalacturonate 4-alpha-galacturonosyltransferase activity"/>
    <property type="evidence" value="ECO:0007669"/>
    <property type="project" value="InterPro"/>
</dbReference>
<dbReference type="Pfam" id="PF01501">
    <property type="entry name" value="Glyco_transf_8"/>
    <property type="match status" value="1"/>
</dbReference>
<reference evidence="7" key="1">
    <citation type="journal article" date="2019" name="Plant Biotechnol. J.">
        <title>Genome sequencing of the Australian wild diploid species Gossypium australe highlights disease resistance and delayed gland morphogenesis.</title>
        <authorList>
            <person name="Cai Y."/>
            <person name="Cai X."/>
            <person name="Wang Q."/>
            <person name="Wang P."/>
            <person name="Zhang Y."/>
            <person name="Cai C."/>
            <person name="Xu Y."/>
            <person name="Wang K."/>
            <person name="Zhou Z."/>
            <person name="Wang C."/>
            <person name="Geng S."/>
            <person name="Li B."/>
            <person name="Dong Q."/>
            <person name="Hou Y."/>
            <person name="Wang H."/>
            <person name="Ai P."/>
            <person name="Liu Z."/>
            <person name="Yi F."/>
            <person name="Sun M."/>
            <person name="An G."/>
            <person name="Cheng J."/>
            <person name="Zhang Y."/>
            <person name="Shi Q."/>
            <person name="Xie Y."/>
            <person name="Shi X."/>
            <person name="Chang Y."/>
            <person name="Huang F."/>
            <person name="Chen Y."/>
            <person name="Hong S."/>
            <person name="Mi L."/>
            <person name="Sun Q."/>
            <person name="Zhang L."/>
            <person name="Zhou B."/>
            <person name="Peng R."/>
            <person name="Zhang X."/>
            <person name="Liu F."/>
        </authorList>
    </citation>
    <scope>NUCLEOTIDE SEQUENCE [LARGE SCALE GENOMIC DNA]</scope>
    <source>
        <strain evidence="7">cv. PA1801</strain>
    </source>
</reference>
<dbReference type="GO" id="GO:0045489">
    <property type="term" value="P:pectin biosynthetic process"/>
    <property type="evidence" value="ECO:0007669"/>
    <property type="project" value="UniProtKB-UniPathway"/>
</dbReference>
<organism evidence="6 7">
    <name type="scientific">Gossypium australe</name>
    <dbReference type="NCBI Taxonomy" id="47621"/>
    <lineage>
        <taxon>Eukaryota</taxon>
        <taxon>Viridiplantae</taxon>
        <taxon>Streptophyta</taxon>
        <taxon>Embryophyta</taxon>
        <taxon>Tracheophyta</taxon>
        <taxon>Spermatophyta</taxon>
        <taxon>Magnoliopsida</taxon>
        <taxon>eudicotyledons</taxon>
        <taxon>Gunneridae</taxon>
        <taxon>Pentapetalae</taxon>
        <taxon>rosids</taxon>
        <taxon>malvids</taxon>
        <taxon>Malvales</taxon>
        <taxon>Malvaceae</taxon>
        <taxon>Malvoideae</taxon>
        <taxon>Gossypium</taxon>
    </lineage>
</organism>
<dbReference type="InterPro" id="IPR029044">
    <property type="entry name" value="Nucleotide-diphossugar_trans"/>
</dbReference>
<keyword evidence="7" id="KW-1185">Reference proteome</keyword>
<dbReference type="Pfam" id="PF25557">
    <property type="entry name" value="GAUT_1"/>
    <property type="match status" value="1"/>
</dbReference>
<evidence type="ECO:0000256" key="5">
    <source>
        <dbReference type="RuleBase" id="RU362027"/>
    </source>
</evidence>
<evidence type="ECO:0000313" key="7">
    <source>
        <dbReference type="Proteomes" id="UP000325315"/>
    </source>
</evidence>
<dbReference type="EMBL" id="SMMG02000002">
    <property type="protein sequence ID" value="KAA3484363.1"/>
    <property type="molecule type" value="Genomic_DNA"/>
</dbReference>
<dbReference type="Gene3D" id="3.90.550.10">
    <property type="entry name" value="Spore Coat Polysaccharide Biosynthesis Protein SpsA, Chain A"/>
    <property type="match status" value="1"/>
</dbReference>
<comment type="similarity">
    <text evidence="2 5">Belongs to the glycosyltransferase 8 family.</text>
</comment>
<dbReference type="InterPro" id="IPR002495">
    <property type="entry name" value="Glyco_trans_8"/>
</dbReference>
<dbReference type="GO" id="GO:0071555">
    <property type="term" value="P:cell wall organization"/>
    <property type="evidence" value="ECO:0007669"/>
    <property type="project" value="UniProtKB-KW"/>
</dbReference>
<dbReference type="GO" id="GO:0000139">
    <property type="term" value="C:Golgi membrane"/>
    <property type="evidence" value="ECO:0007669"/>
    <property type="project" value="UniProtKB-SubCell"/>
</dbReference>
<gene>
    <name evidence="6" type="ORF">EPI10_006449</name>
</gene>
<dbReference type="OrthoDB" id="411524at2759"/>
<accession>A0A5B6WSE3</accession>
<dbReference type="EC" id="2.4.1.-" evidence="5"/>
<keyword evidence="5" id="KW-1133">Transmembrane helix</keyword>
<keyword evidence="5" id="KW-0961">Cell wall biogenesis/degradation</keyword>
<protein>
    <recommendedName>
        <fullName evidence="5">Hexosyltransferase</fullName>
        <ecNumber evidence="5">2.4.1.-</ecNumber>
    </recommendedName>
</protein>
<keyword evidence="3 5" id="KW-0328">Glycosyltransferase</keyword>
<keyword evidence="5" id="KW-0472">Membrane</keyword>
<dbReference type="SUPFAM" id="SSF53448">
    <property type="entry name" value="Nucleotide-diphospho-sugar transferases"/>
    <property type="match status" value="1"/>
</dbReference>
<evidence type="ECO:0000256" key="2">
    <source>
        <dbReference type="ARBA" id="ARBA00006351"/>
    </source>
</evidence>
<proteinExistence type="inferred from homology"/>
<dbReference type="AlphaFoldDB" id="A0A5B6WSE3"/>
<feature type="transmembrane region" description="Helical" evidence="5">
    <location>
        <begin position="21"/>
        <end position="43"/>
    </location>
</feature>
<keyword evidence="4 6" id="KW-0808">Transferase</keyword>
<dbReference type="InterPro" id="IPR029993">
    <property type="entry name" value="GAUT"/>
</dbReference>
<evidence type="ECO:0000313" key="6">
    <source>
        <dbReference type="EMBL" id="KAA3484363.1"/>
    </source>
</evidence>
<comment type="caution">
    <text evidence="6">The sequence shown here is derived from an EMBL/GenBank/DDBJ whole genome shotgun (WGS) entry which is preliminary data.</text>
</comment>
<evidence type="ECO:0000256" key="1">
    <source>
        <dbReference type="ARBA" id="ARBA00004877"/>
    </source>
</evidence>
<dbReference type="PANTHER" id="PTHR32116:SF12">
    <property type="entry name" value="GALACTURONOSYLTRANSFERASE 7-RELATED"/>
    <property type="match status" value="1"/>
</dbReference>
<dbReference type="Proteomes" id="UP000325315">
    <property type="component" value="Unassembled WGS sequence"/>
</dbReference>
<name>A0A5B6WSE3_9ROSI</name>
<keyword evidence="5" id="KW-0333">Golgi apparatus</keyword>
<comment type="subcellular location">
    <subcellularLocation>
        <location evidence="5">Golgi apparatus membrane</location>
        <topology evidence="5">Single-pass type II membrane protein</topology>
    </subcellularLocation>
</comment>
<keyword evidence="5" id="KW-0812">Transmembrane</keyword>
<sequence length="699" mass="79251">MKGGSGGGGGVAPAKRRWRGLAIAVLFLVVLSMLVPLGFLLGLHSGFHSGGAFINLTIRSVFGHMPLQRPSPSGDRSSHIDNLVRKLGPTLPKENKVRKGVNEGEKRGGSCTSSLSYAVAKQDNMFYEKCLTLAGRDAVRSYKQESKLEPRMKRKITYADQPCLCLNYSLGLRDVLKGFVNEAKNETSSINATPKTQQKKGIPIPPQVVMQPFTSKNISRINGKATMKSDVDESEGFCDLKYGSYCIWREENREEMHDSMVKKLKDQLFVARAYFPSIAKIPAQSKLSGELKQNIQEVEHVLSESTTDADLPPEIQKKSRRMEAVIARAKSVSLDCNNVDKKLRQIFDLTEDEANFHVKQSAFLYQLAVQTMPKSLHCLSMRLTVEYFRDHLFDKELSEKYSDPTLQHYVIFSNNVIASSVVINSTVVHARDTVNQVFHVLTDWQNYYAMKHWFLRNTFRDAVVQVLNIEDPDSYGKETLSHLTLPVEFRVSFPSNDSAPAIHNRTQYVSIFSHSHYLLPEIFKNLEKVVVLDDDVVVQQDLSALWSLNMGGKVTGAIEICSVKMDQLRSYLGEHSFQKHSCSWMSGLNVIDLARWRDLDISETYWKLVKEVSMKEGSVLLATLLTFQDQIYALDRVWVLSGLGHDYGLDIEGIKKAAVLHYNGNMKPWLDLGIPKYKEYWKKFLNHEDQYLTECNVNR</sequence>
<evidence type="ECO:0000256" key="4">
    <source>
        <dbReference type="ARBA" id="ARBA00022679"/>
    </source>
</evidence>
<evidence type="ECO:0000256" key="3">
    <source>
        <dbReference type="ARBA" id="ARBA00022676"/>
    </source>
</evidence>
<dbReference type="PANTHER" id="PTHR32116">
    <property type="entry name" value="GALACTURONOSYLTRANSFERASE 4-RELATED"/>
    <property type="match status" value="1"/>
</dbReference>
<dbReference type="UniPathway" id="UPA00845"/>
<comment type="pathway">
    <text evidence="1 5">Glycan metabolism; pectin biosynthesis.</text>
</comment>